<reference evidence="1" key="1">
    <citation type="journal article" date="2022" name="Int. J. Mol. Sci.">
        <title>Draft Genome of Tanacetum Coccineum: Genomic Comparison of Closely Related Tanacetum-Family Plants.</title>
        <authorList>
            <person name="Yamashiro T."/>
            <person name="Shiraishi A."/>
            <person name="Nakayama K."/>
            <person name="Satake H."/>
        </authorList>
    </citation>
    <scope>NUCLEOTIDE SEQUENCE</scope>
</reference>
<comment type="caution">
    <text evidence="1">The sequence shown here is derived from an EMBL/GenBank/DDBJ whole genome shotgun (WGS) entry which is preliminary data.</text>
</comment>
<sequence length="350" mass="40272">MVTLIDFSKFAMNRLKLDKITKADLVGPVYKLLKGTCKSDRCPYDLSKPLPLQGSPSHLTIPVDFFFNNDLEYLKTGSSERKYIVSITKIKTARYELKFIEEMIPRKWSLVKVAYNRDAELILSVTRVKVDKQYGYGYLEEIVVRRADRKEYTFKEGDFKRLHLNDIEICFYYKFNNKLVSDLLFSNGTLKSVYEILHYRLLNFKLGYNKDMPKRKWIDEDQNQTYIMMIALSLRPRISSKNSISQAGLTGVADSVAVNDSATCDTSPVGRQRATSGFAPAILSNPVDVIKDRVMKGRLIVRLTQLRRKCRRCSTIRPQTLRGLAFGAQAIFNCLENLAESNYGLLRNMF</sequence>
<name>A0ABQ5FGC5_9ASTR</name>
<proteinExistence type="predicted"/>
<dbReference type="Proteomes" id="UP001151760">
    <property type="component" value="Unassembled WGS sequence"/>
</dbReference>
<accession>A0ABQ5FGC5</accession>
<reference evidence="1" key="2">
    <citation type="submission" date="2022-01" db="EMBL/GenBank/DDBJ databases">
        <authorList>
            <person name="Yamashiro T."/>
            <person name="Shiraishi A."/>
            <person name="Satake H."/>
            <person name="Nakayama K."/>
        </authorList>
    </citation>
    <scope>NUCLEOTIDE SEQUENCE</scope>
</reference>
<evidence type="ECO:0000313" key="1">
    <source>
        <dbReference type="EMBL" id="GJT61612.1"/>
    </source>
</evidence>
<organism evidence="1 2">
    <name type="scientific">Tanacetum coccineum</name>
    <dbReference type="NCBI Taxonomy" id="301880"/>
    <lineage>
        <taxon>Eukaryota</taxon>
        <taxon>Viridiplantae</taxon>
        <taxon>Streptophyta</taxon>
        <taxon>Embryophyta</taxon>
        <taxon>Tracheophyta</taxon>
        <taxon>Spermatophyta</taxon>
        <taxon>Magnoliopsida</taxon>
        <taxon>eudicotyledons</taxon>
        <taxon>Gunneridae</taxon>
        <taxon>Pentapetalae</taxon>
        <taxon>asterids</taxon>
        <taxon>campanulids</taxon>
        <taxon>Asterales</taxon>
        <taxon>Asteraceae</taxon>
        <taxon>Asteroideae</taxon>
        <taxon>Anthemideae</taxon>
        <taxon>Anthemidinae</taxon>
        <taxon>Tanacetum</taxon>
    </lineage>
</organism>
<evidence type="ECO:0000313" key="2">
    <source>
        <dbReference type="Proteomes" id="UP001151760"/>
    </source>
</evidence>
<protein>
    <submittedName>
        <fullName evidence="1">Uncharacterized protein</fullName>
    </submittedName>
</protein>
<dbReference type="EMBL" id="BQNB010017303">
    <property type="protein sequence ID" value="GJT61612.1"/>
    <property type="molecule type" value="Genomic_DNA"/>
</dbReference>
<gene>
    <name evidence="1" type="ORF">Tco_1005145</name>
</gene>
<keyword evidence="2" id="KW-1185">Reference proteome</keyword>